<evidence type="ECO:0000313" key="1">
    <source>
        <dbReference type="EMBL" id="MFH8551682.1"/>
    </source>
</evidence>
<reference evidence="1 2" key="1">
    <citation type="submission" date="2024-10" db="EMBL/GenBank/DDBJ databases">
        <title>The Natural Products Discovery Center: Release of the First 8490 Sequenced Strains for Exploring Actinobacteria Biosynthetic Diversity.</title>
        <authorList>
            <person name="Kalkreuter E."/>
            <person name="Kautsar S.A."/>
            <person name="Yang D."/>
            <person name="Bader C.D."/>
            <person name="Teijaro C.N."/>
            <person name="Fluegel L."/>
            <person name="Davis C.M."/>
            <person name="Simpson J.R."/>
            <person name="Lauterbach L."/>
            <person name="Steele A.D."/>
            <person name="Gui C."/>
            <person name="Meng S."/>
            <person name="Li G."/>
            <person name="Viehrig K."/>
            <person name="Ye F."/>
            <person name="Su P."/>
            <person name="Kiefer A.F."/>
            <person name="Nichols A."/>
            <person name="Cepeda A.J."/>
            <person name="Yan W."/>
            <person name="Fan B."/>
            <person name="Jiang Y."/>
            <person name="Adhikari A."/>
            <person name="Zheng C.-J."/>
            <person name="Schuster L."/>
            <person name="Cowan T.M."/>
            <person name="Smanski M.J."/>
            <person name="Chevrette M.G."/>
            <person name="De Carvalho L.P.S."/>
            <person name="Shen B."/>
        </authorList>
    </citation>
    <scope>NUCLEOTIDE SEQUENCE [LARGE SCALE GENOMIC DNA]</scope>
    <source>
        <strain evidence="1 2">NPDC017990</strain>
    </source>
</reference>
<sequence length="113" mass="12198">MTYATEHLMDLAALGRATSAGDELLRLLREGHALYHEGLTETRLAVAEQHQATSDHEVFALARQAGMPPFEGATREEALGLLALARWQETPAALAYASLAEHAARHGVSLVPE</sequence>
<name>A0ABW7R339_9ACTN</name>
<dbReference type="Proteomes" id="UP001610818">
    <property type="component" value="Unassembled WGS sequence"/>
</dbReference>
<comment type="caution">
    <text evidence="1">The sequence shown here is derived from an EMBL/GenBank/DDBJ whole genome shotgun (WGS) entry which is preliminary data.</text>
</comment>
<organism evidence="1 2">
    <name type="scientific">Streptomyces longisporoflavus</name>
    <dbReference type="NCBI Taxonomy" id="28044"/>
    <lineage>
        <taxon>Bacteria</taxon>
        <taxon>Bacillati</taxon>
        <taxon>Actinomycetota</taxon>
        <taxon>Actinomycetes</taxon>
        <taxon>Kitasatosporales</taxon>
        <taxon>Streptomycetaceae</taxon>
        <taxon>Streptomyces</taxon>
    </lineage>
</organism>
<keyword evidence="2" id="KW-1185">Reference proteome</keyword>
<dbReference type="RefSeq" id="WP_397718721.1">
    <property type="nucleotide sequence ID" value="NZ_JBIRGN010000014.1"/>
</dbReference>
<dbReference type="EMBL" id="JBIRGQ010000014">
    <property type="protein sequence ID" value="MFH8551682.1"/>
    <property type="molecule type" value="Genomic_DNA"/>
</dbReference>
<gene>
    <name evidence="1" type="ORF">ACH4F9_42570</name>
</gene>
<evidence type="ECO:0000313" key="2">
    <source>
        <dbReference type="Proteomes" id="UP001610818"/>
    </source>
</evidence>
<accession>A0ABW7R339</accession>
<protein>
    <submittedName>
        <fullName evidence="1">Uncharacterized protein</fullName>
    </submittedName>
</protein>
<proteinExistence type="predicted"/>